<dbReference type="InterPro" id="IPR001638">
    <property type="entry name" value="Solute-binding_3/MltF_N"/>
</dbReference>
<dbReference type="RefSeq" id="WP_053043179.1">
    <property type="nucleotide sequence ID" value="NZ_CP059735.1"/>
</dbReference>
<organism evidence="2 3">
    <name type="scientific">Thalassomonas actiniarum</name>
    <dbReference type="NCBI Taxonomy" id="485447"/>
    <lineage>
        <taxon>Bacteria</taxon>
        <taxon>Pseudomonadati</taxon>
        <taxon>Pseudomonadota</taxon>
        <taxon>Gammaproteobacteria</taxon>
        <taxon>Alteromonadales</taxon>
        <taxon>Colwelliaceae</taxon>
        <taxon>Thalassomonas</taxon>
    </lineage>
</organism>
<evidence type="ECO:0000313" key="2">
    <source>
        <dbReference type="EMBL" id="WDD97221.1"/>
    </source>
</evidence>
<dbReference type="SUPFAM" id="SSF53850">
    <property type="entry name" value="Periplasmic binding protein-like II"/>
    <property type="match status" value="1"/>
</dbReference>
<gene>
    <name evidence="2" type="ORF">SG35_017980</name>
</gene>
<reference evidence="2 3" key="2">
    <citation type="journal article" date="2022" name="Mar. Drugs">
        <title>Bioassay-Guided Fractionation Leads to the Detection of Cholic Acid Generated by the Rare Thalassomonas sp.</title>
        <authorList>
            <person name="Pheiffer F."/>
            <person name="Schneider Y.K."/>
            <person name="Hansen E.H."/>
            <person name="Andersen J.H."/>
            <person name="Isaksson J."/>
            <person name="Busche T."/>
            <person name="R C."/>
            <person name="Kalinowski J."/>
            <person name="Zyl L.V."/>
            <person name="Trindade M."/>
        </authorList>
    </citation>
    <scope>NUCLEOTIDE SEQUENCE [LARGE SCALE GENOMIC DNA]</scope>
    <source>
        <strain evidence="2 3">A5K-106</strain>
    </source>
</reference>
<name>A0AAF0BXU2_9GAMM</name>
<dbReference type="KEGG" id="tact:SG35_017980"/>
<proteinExistence type="predicted"/>
<dbReference type="PANTHER" id="PTHR38834:SF3">
    <property type="entry name" value="SOLUTE-BINDING PROTEIN FAMILY 3_N-TERMINAL DOMAIN-CONTAINING PROTEIN"/>
    <property type="match status" value="1"/>
</dbReference>
<dbReference type="Proteomes" id="UP000032568">
    <property type="component" value="Chromosome"/>
</dbReference>
<evidence type="ECO:0000313" key="3">
    <source>
        <dbReference type="Proteomes" id="UP000032568"/>
    </source>
</evidence>
<dbReference type="PANTHER" id="PTHR38834">
    <property type="entry name" value="PERIPLASMIC SUBSTRATE BINDING PROTEIN FAMILY 3"/>
    <property type="match status" value="1"/>
</dbReference>
<accession>A0AAF0BXU2</accession>
<keyword evidence="3" id="KW-1185">Reference proteome</keyword>
<dbReference type="Pfam" id="PF00497">
    <property type="entry name" value="SBP_bac_3"/>
    <property type="match status" value="1"/>
</dbReference>
<sequence>MLSSFGLPCFADSFESLYYTTEVYPPYNYIEQDRLTGLSVEMLRKVWDELGVVHQKIDVLPWARAYHDIEHQGNRVLFAMAQKTSRLDKFQWACPIVPSHSGALIALKSSKITIKDSGELKQYVIGTIREGSTEEDLIAIQGGEKTNVVRNVSLAANLSLLNKGRIQLLAHAQQSSSMMITQLGYDKDDYEVVYVLKSLPICFAFSLAIDPGLIVKFQQALNKVIKTEEYGQLKAHFFPD</sequence>
<protein>
    <submittedName>
        <fullName evidence="2">ABC transporter substrate-binding protein</fullName>
    </submittedName>
</protein>
<dbReference type="EMBL" id="CP059735">
    <property type="protein sequence ID" value="WDD97221.1"/>
    <property type="molecule type" value="Genomic_DNA"/>
</dbReference>
<dbReference type="Gene3D" id="3.40.190.10">
    <property type="entry name" value="Periplasmic binding protein-like II"/>
    <property type="match status" value="2"/>
</dbReference>
<dbReference type="AlphaFoldDB" id="A0AAF0BXU2"/>
<evidence type="ECO:0000259" key="1">
    <source>
        <dbReference type="Pfam" id="PF00497"/>
    </source>
</evidence>
<feature type="domain" description="Solute-binding protein family 3/N-terminal" evidence="1">
    <location>
        <begin position="21"/>
        <end position="239"/>
    </location>
</feature>
<reference evidence="2 3" key="1">
    <citation type="journal article" date="2015" name="Genome Announc.">
        <title>Draft Genome Sequences of Marine Isolates of Thalassomonas viridans and Thalassomonas actiniarum.</title>
        <authorList>
            <person name="Olonade I."/>
            <person name="van Zyl L.J."/>
            <person name="Trindade M."/>
        </authorList>
    </citation>
    <scope>NUCLEOTIDE SEQUENCE [LARGE SCALE GENOMIC DNA]</scope>
    <source>
        <strain evidence="2 3">A5K-106</strain>
    </source>
</reference>